<sequence>MSEFTADELARIMRQYAGVTDPPPLDGEQRDTDFAELGCDSLGLIEVKARIETEYHVTIPENGLSTPAELMDYVNEQQKAKR</sequence>
<evidence type="ECO:0000313" key="2">
    <source>
        <dbReference type="EMBL" id="GAA1700708.1"/>
    </source>
</evidence>
<dbReference type="InterPro" id="IPR009081">
    <property type="entry name" value="PP-bd_ACP"/>
</dbReference>
<organism evidence="2 3">
    <name type="scientific">Fodinicola feengrottensis</name>
    <dbReference type="NCBI Taxonomy" id="435914"/>
    <lineage>
        <taxon>Bacteria</taxon>
        <taxon>Bacillati</taxon>
        <taxon>Actinomycetota</taxon>
        <taxon>Actinomycetes</taxon>
        <taxon>Mycobacteriales</taxon>
        <taxon>Fodinicola</taxon>
    </lineage>
</organism>
<feature type="domain" description="Carrier" evidence="1">
    <location>
        <begin position="3"/>
        <end position="82"/>
    </location>
</feature>
<dbReference type="Gene3D" id="1.10.1200.10">
    <property type="entry name" value="ACP-like"/>
    <property type="match status" value="1"/>
</dbReference>
<dbReference type="SUPFAM" id="SSF47336">
    <property type="entry name" value="ACP-like"/>
    <property type="match status" value="1"/>
</dbReference>
<proteinExistence type="predicted"/>
<dbReference type="PROSITE" id="PS50075">
    <property type="entry name" value="CARRIER"/>
    <property type="match status" value="1"/>
</dbReference>
<accession>A0ABN2I918</accession>
<protein>
    <recommendedName>
        <fullName evidence="1">Carrier domain-containing protein</fullName>
    </recommendedName>
</protein>
<evidence type="ECO:0000313" key="3">
    <source>
        <dbReference type="Proteomes" id="UP001500618"/>
    </source>
</evidence>
<dbReference type="Proteomes" id="UP001500618">
    <property type="component" value="Unassembled WGS sequence"/>
</dbReference>
<name>A0ABN2I918_9ACTN</name>
<keyword evidence="3" id="KW-1185">Reference proteome</keyword>
<gene>
    <name evidence="2" type="ORF">GCM10009765_57730</name>
</gene>
<dbReference type="Pfam" id="PF00550">
    <property type="entry name" value="PP-binding"/>
    <property type="match status" value="1"/>
</dbReference>
<evidence type="ECO:0000259" key="1">
    <source>
        <dbReference type="PROSITE" id="PS50075"/>
    </source>
</evidence>
<comment type="caution">
    <text evidence="2">The sequence shown here is derived from an EMBL/GenBank/DDBJ whole genome shotgun (WGS) entry which is preliminary data.</text>
</comment>
<reference evidence="2 3" key="1">
    <citation type="journal article" date="2019" name="Int. J. Syst. Evol. Microbiol.">
        <title>The Global Catalogue of Microorganisms (GCM) 10K type strain sequencing project: providing services to taxonomists for standard genome sequencing and annotation.</title>
        <authorList>
            <consortium name="The Broad Institute Genomics Platform"/>
            <consortium name="The Broad Institute Genome Sequencing Center for Infectious Disease"/>
            <person name="Wu L."/>
            <person name="Ma J."/>
        </authorList>
    </citation>
    <scope>NUCLEOTIDE SEQUENCE [LARGE SCALE GENOMIC DNA]</scope>
    <source>
        <strain evidence="2 3">JCM 14718</strain>
    </source>
</reference>
<dbReference type="RefSeq" id="WP_163572028.1">
    <property type="nucleotide sequence ID" value="NZ_BAAANY010000023.1"/>
</dbReference>
<dbReference type="InterPro" id="IPR036736">
    <property type="entry name" value="ACP-like_sf"/>
</dbReference>
<dbReference type="EMBL" id="BAAANY010000023">
    <property type="protein sequence ID" value="GAA1700708.1"/>
    <property type="molecule type" value="Genomic_DNA"/>
</dbReference>